<protein>
    <submittedName>
        <fullName evidence="1">Uncharacterized protein</fullName>
    </submittedName>
</protein>
<dbReference type="Proteomes" id="UP000183442">
    <property type="component" value="Unassembled WGS sequence"/>
</dbReference>
<dbReference type="AlphaFoldDB" id="A0A1I4JJJ5"/>
<accession>A0A1I4JJJ5</accession>
<dbReference type="EMBL" id="FOTL01000026">
    <property type="protein sequence ID" value="SFL66730.1"/>
    <property type="molecule type" value="Genomic_DNA"/>
</dbReference>
<sequence>MPLIRFTKLNGELLRNLPSAMKAELIIFEDVIPDGIMASLYVNDSFYKKERSEFLNYRDDVREKMYRARGRREELAHNDPVYDPVSARINIETDEGIEFVKKYPQFKNLIESIIFEDDEHNVVNVVPIDDYLAEN</sequence>
<proteinExistence type="predicted"/>
<gene>
    <name evidence="1" type="ORF">SAMN02910297_01460</name>
</gene>
<name>A0A1I4JJJ5_METOL</name>
<dbReference type="RefSeq" id="WP_074798742.1">
    <property type="nucleotide sequence ID" value="NZ_FOTL01000026.1"/>
</dbReference>
<organism evidence="1 2">
    <name type="scientific">Methanobrevibacter olleyae</name>
    <dbReference type="NCBI Taxonomy" id="294671"/>
    <lineage>
        <taxon>Archaea</taxon>
        <taxon>Methanobacteriati</taxon>
        <taxon>Methanobacteriota</taxon>
        <taxon>Methanomada group</taxon>
        <taxon>Methanobacteria</taxon>
        <taxon>Methanobacteriales</taxon>
        <taxon>Methanobacteriaceae</taxon>
        <taxon>Methanobrevibacter</taxon>
    </lineage>
</organism>
<reference evidence="2" key="1">
    <citation type="submission" date="2016-10" db="EMBL/GenBank/DDBJ databases">
        <authorList>
            <person name="Varghese N."/>
        </authorList>
    </citation>
    <scope>NUCLEOTIDE SEQUENCE [LARGE SCALE GENOMIC DNA]</scope>
    <source>
        <strain evidence="2">DSM 16632</strain>
    </source>
</reference>
<dbReference type="OrthoDB" id="379250at2157"/>
<evidence type="ECO:0000313" key="1">
    <source>
        <dbReference type="EMBL" id="SFL66730.1"/>
    </source>
</evidence>
<evidence type="ECO:0000313" key="2">
    <source>
        <dbReference type="Proteomes" id="UP000183442"/>
    </source>
</evidence>